<accession>A0A0F9FZB3</accession>
<organism evidence="1">
    <name type="scientific">marine sediment metagenome</name>
    <dbReference type="NCBI Taxonomy" id="412755"/>
    <lineage>
        <taxon>unclassified sequences</taxon>
        <taxon>metagenomes</taxon>
        <taxon>ecological metagenomes</taxon>
    </lineage>
</organism>
<protein>
    <submittedName>
        <fullName evidence="1">Uncharacterized protein</fullName>
    </submittedName>
</protein>
<proteinExistence type="predicted"/>
<sequence length="86" mass="9375">MKNTGQLSNVCARLHFEMSNNQNSYRLRGNYSKGLGAVIAYVGVNGGKVRAAVYQPPKMLRDARTAGLGKPRCGIGRLVQRPVRAD</sequence>
<dbReference type="AlphaFoldDB" id="A0A0F9FZB3"/>
<name>A0A0F9FZB3_9ZZZZ</name>
<comment type="caution">
    <text evidence="1">The sequence shown here is derived from an EMBL/GenBank/DDBJ whole genome shotgun (WGS) entry which is preliminary data.</text>
</comment>
<reference evidence="1" key="1">
    <citation type="journal article" date="2015" name="Nature">
        <title>Complex archaea that bridge the gap between prokaryotes and eukaryotes.</title>
        <authorList>
            <person name="Spang A."/>
            <person name="Saw J.H."/>
            <person name="Jorgensen S.L."/>
            <person name="Zaremba-Niedzwiedzka K."/>
            <person name="Martijn J."/>
            <person name="Lind A.E."/>
            <person name="van Eijk R."/>
            <person name="Schleper C."/>
            <person name="Guy L."/>
            <person name="Ettema T.J."/>
        </authorList>
    </citation>
    <scope>NUCLEOTIDE SEQUENCE</scope>
</reference>
<dbReference type="EMBL" id="LAZR01030483">
    <property type="protein sequence ID" value="KKL56467.1"/>
    <property type="molecule type" value="Genomic_DNA"/>
</dbReference>
<evidence type="ECO:0000313" key="1">
    <source>
        <dbReference type="EMBL" id="KKL56467.1"/>
    </source>
</evidence>
<gene>
    <name evidence="1" type="ORF">LCGC14_2245120</name>
</gene>